<organism evidence="1 2">
    <name type="scientific">Marine Group I thaumarchaeote</name>
    <dbReference type="NCBI Taxonomy" id="2511932"/>
    <lineage>
        <taxon>Archaea</taxon>
        <taxon>Nitrososphaerota</taxon>
        <taxon>Marine Group I</taxon>
    </lineage>
</organism>
<reference evidence="1 2" key="1">
    <citation type="journal article" date="2019" name="Environ. Microbiol.">
        <title>Genomics insights into ecotype formation of ammonia-oxidizing archaea in the deep ocean.</title>
        <authorList>
            <person name="Wang Y."/>
            <person name="Huang J.M."/>
            <person name="Cui G.J."/>
            <person name="Nunoura T."/>
            <person name="Takaki Y."/>
            <person name="Li W.L."/>
            <person name="Li J."/>
            <person name="Gao Z.M."/>
            <person name="Takai K."/>
            <person name="Zhang A.Q."/>
            <person name="Stepanauskas R."/>
        </authorList>
    </citation>
    <scope>NUCLEOTIDE SEQUENCE [LARGE SCALE GENOMIC DNA]</scope>
    <source>
        <strain evidence="1 2">L15b</strain>
    </source>
</reference>
<gene>
    <name evidence="1" type="ORF">HX837_03055</name>
</gene>
<sequence length="337" mass="39952">MNRLRVPLYFNLQSGIGYDSNFLKLSNSELDEVSYYPVLLGDSESASSLISKNTFEVKYSPYFFEGHETRIRIKINYNKYFESGNKSYSSFGVYFAQHLGKYEWVKLSYSYLPQYYLRDYRDRDDLIVNTNTDQYLTSCYFSQGSTTLKYSKWLYLKRTWLEGIFNNKTQYYNPAFTEFDLNLFSVGVQFHSRYFRKYYLKLGGTHTVADNITFQNGLMSTTEIDRSFNQSDYSISVKAKLDFNMFHELGIHYSTSLRNYISTNDADALHKGRFHTEDKVRIWIGNTLNNDVDYTLQFSKRMRKTDATIDWIEELKDFTKLEVTLLFSYHFTSDILY</sequence>
<protein>
    <recommendedName>
        <fullName evidence="3">Outer membrane beta-barrel protein</fullName>
    </recommendedName>
</protein>
<proteinExistence type="predicted"/>
<evidence type="ECO:0008006" key="3">
    <source>
        <dbReference type="Google" id="ProtNLM"/>
    </source>
</evidence>
<dbReference type="EMBL" id="JACASV010000013">
    <property type="protein sequence ID" value="NWJ43175.1"/>
    <property type="molecule type" value="Genomic_DNA"/>
</dbReference>
<evidence type="ECO:0000313" key="1">
    <source>
        <dbReference type="EMBL" id="NWJ43175.1"/>
    </source>
</evidence>
<dbReference type="AlphaFoldDB" id="A0A7K4MNL9"/>
<name>A0A7K4MNL9_9ARCH</name>
<evidence type="ECO:0000313" key="2">
    <source>
        <dbReference type="Proteomes" id="UP000523105"/>
    </source>
</evidence>
<comment type="caution">
    <text evidence="1">The sequence shown here is derived from an EMBL/GenBank/DDBJ whole genome shotgun (WGS) entry which is preliminary data.</text>
</comment>
<dbReference type="Proteomes" id="UP000523105">
    <property type="component" value="Unassembled WGS sequence"/>
</dbReference>
<accession>A0A7K4MNL9</accession>